<feature type="transmembrane region" description="Helical" evidence="1">
    <location>
        <begin position="90"/>
        <end position="107"/>
    </location>
</feature>
<comment type="caution">
    <text evidence="2">The sequence shown here is derived from an EMBL/GenBank/DDBJ whole genome shotgun (WGS) entry which is preliminary data.</text>
</comment>
<evidence type="ECO:0000256" key="1">
    <source>
        <dbReference type="SAM" id="Phobius"/>
    </source>
</evidence>
<name>A0A7W6NV01_9SPHN</name>
<reference evidence="2 3" key="1">
    <citation type="submission" date="2020-08" db="EMBL/GenBank/DDBJ databases">
        <title>Genomic Encyclopedia of Type Strains, Phase IV (KMG-IV): sequencing the most valuable type-strain genomes for metagenomic binning, comparative biology and taxonomic classification.</title>
        <authorList>
            <person name="Goeker M."/>
        </authorList>
    </citation>
    <scope>NUCLEOTIDE SEQUENCE [LARGE SCALE GENOMIC DNA]</scope>
    <source>
        <strain evidence="2 3">DSM 101806</strain>
    </source>
</reference>
<proteinExistence type="predicted"/>
<gene>
    <name evidence="2" type="ORF">GGR46_000455</name>
</gene>
<dbReference type="EMBL" id="JACIEH010000001">
    <property type="protein sequence ID" value="MBB4096922.1"/>
    <property type="molecule type" value="Genomic_DNA"/>
</dbReference>
<feature type="transmembrane region" description="Helical" evidence="1">
    <location>
        <begin position="34"/>
        <end position="52"/>
    </location>
</feature>
<keyword evidence="1" id="KW-0812">Transmembrane</keyword>
<keyword evidence="1" id="KW-1133">Transmembrane helix</keyword>
<dbReference type="Proteomes" id="UP000557392">
    <property type="component" value="Unassembled WGS sequence"/>
</dbReference>
<organism evidence="2 3">
    <name type="scientific">Sphingomonas kyeonggiensis</name>
    <dbReference type="NCBI Taxonomy" id="1268553"/>
    <lineage>
        <taxon>Bacteria</taxon>
        <taxon>Pseudomonadati</taxon>
        <taxon>Pseudomonadota</taxon>
        <taxon>Alphaproteobacteria</taxon>
        <taxon>Sphingomonadales</taxon>
        <taxon>Sphingomonadaceae</taxon>
        <taxon>Sphingomonas</taxon>
    </lineage>
</organism>
<accession>A0A7W6NV01</accession>
<evidence type="ECO:0000313" key="3">
    <source>
        <dbReference type="Proteomes" id="UP000557392"/>
    </source>
</evidence>
<protein>
    <recommendedName>
        <fullName evidence="4">VanZ family protein</fullName>
    </recommendedName>
</protein>
<evidence type="ECO:0000313" key="2">
    <source>
        <dbReference type="EMBL" id="MBB4096922.1"/>
    </source>
</evidence>
<dbReference type="AlphaFoldDB" id="A0A7W6NV01"/>
<sequence>MLRMFFLVAVALVTFLALTPGPLGQVVESGPVRHLLAFAALPVLSSLAWPQVKPGWQFIAYAAFGAAIEITQLLMNVGRVAEWDDWANDLVATAIALSLVTFGRNWLERQAGLEAR</sequence>
<feature type="transmembrane region" description="Helical" evidence="1">
    <location>
        <begin position="59"/>
        <end position="78"/>
    </location>
</feature>
<evidence type="ECO:0008006" key="4">
    <source>
        <dbReference type="Google" id="ProtNLM"/>
    </source>
</evidence>
<keyword evidence="1" id="KW-0472">Membrane</keyword>
<keyword evidence="3" id="KW-1185">Reference proteome</keyword>